<reference evidence="2 3" key="1">
    <citation type="submission" date="2013-08" db="EMBL/GenBank/DDBJ databases">
        <title>The genome sequence of Knoellia sinensis.</title>
        <authorList>
            <person name="Zhu W."/>
            <person name="Wang G."/>
        </authorList>
    </citation>
    <scope>NUCLEOTIDE SEQUENCE [LARGE SCALE GENOMIC DNA]</scope>
    <source>
        <strain evidence="2 3">KCTC 19936</strain>
    </source>
</reference>
<evidence type="ECO:0000313" key="3">
    <source>
        <dbReference type="Proteomes" id="UP000030002"/>
    </source>
</evidence>
<sequence length="313" mass="32950">MSAASAPVLDAVPQPAAGAQGVVRTLTRIEVGRLLRQPVFIIAVLLFVLTAVMGSVNEYANADYVITEGGGTESNLDWPVLPAFMLGLGGLIAMNRVTKGASRAGDVVLAAPASAFQRSLALCLACLVPAGIALLAGVFEFTRWMVDPPVQSMSWGEFTSGELAAIVLQGVLAALGGPLLGVAVARWWRWPTAGAITAVGLILWSVLSGVVRDTSVWERLLHHTAPFTLVAYNTEGVSWTQGGNHYWRFAYLVGLCLLAAIAACAHGSTGELRRTLVRAALIVGGLTILALALTVLTGQVGHYGPWDPRWTLS</sequence>
<organism evidence="2 3">
    <name type="scientific">Knoellia sinensis KCTC 19936</name>
    <dbReference type="NCBI Taxonomy" id="1385520"/>
    <lineage>
        <taxon>Bacteria</taxon>
        <taxon>Bacillati</taxon>
        <taxon>Actinomycetota</taxon>
        <taxon>Actinomycetes</taxon>
        <taxon>Micrococcales</taxon>
        <taxon>Intrasporangiaceae</taxon>
        <taxon>Knoellia</taxon>
    </lineage>
</organism>
<keyword evidence="1" id="KW-1133">Transmembrane helix</keyword>
<comment type="caution">
    <text evidence="2">The sequence shown here is derived from an EMBL/GenBank/DDBJ whole genome shotgun (WGS) entry which is preliminary data.</text>
</comment>
<feature type="transmembrane region" description="Helical" evidence="1">
    <location>
        <begin position="192"/>
        <end position="211"/>
    </location>
</feature>
<name>A0A0A0JED6_9MICO</name>
<dbReference type="Proteomes" id="UP000030002">
    <property type="component" value="Unassembled WGS sequence"/>
</dbReference>
<feature type="transmembrane region" description="Helical" evidence="1">
    <location>
        <begin position="80"/>
        <end position="98"/>
    </location>
</feature>
<feature type="transmembrane region" description="Helical" evidence="1">
    <location>
        <begin position="276"/>
        <end position="296"/>
    </location>
</feature>
<dbReference type="AlphaFoldDB" id="A0A0A0JED6"/>
<protein>
    <submittedName>
        <fullName evidence="2">Uncharacterized protein</fullName>
    </submittedName>
</protein>
<keyword evidence="1" id="KW-0472">Membrane</keyword>
<dbReference type="eggNOG" id="ENOG5031WZ9">
    <property type="taxonomic scope" value="Bacteria"/>
</dbReference>
<feature type="transmembrane region" description="Helical" evidence="1">
    <location>
        <begin position="246"/>
        <end position="264"/>
    </location>
</feature>
<dbReference type="STRING" id="1385520.N802_08245"/>
<keyword evidence="1" id="KW-0812">Transmembrane</keyword>
<proteinExistence type="predicted"/>
<feature type="transmembrane region" description="Helical" evidence="1">
    <location>
        <begin position="38"/>
        <end position="60"/>
    </location>
</feature>
<dbReference type="OrthoDB" id="3778581at2"/>
<gene>
    <name evidence="2" type="ORF">N802_08245</name>
</gene>
<dbReference type="EMBL" id="AVPJ01000003">
    <property type="protein sequence ID" value="KGN33961.1"/>
    <property type="molecule type" value="Genomic_DNA"/>
</dbReference>
<accession>A0A0A0JED6</accession>
<feature type="transmembrane region" description="Helical" evidence="1">
    <location>
        <begin position="119"/>
        <end position="139"/>
    </location>
</feature>
<evidence type="ECO:0000256" key="1">
    <source>
        <dbReference type="SAM" id="Phobius"/>
    </source>
</evidence>
<keyword evidence="3" id="KW-1185">Reference proteome</keyword>
<feature type="transmembrane region" description="Helical" evidence="1">
    <location>
        <begin position="163"/>
        <end position="185"/>
    </location>
</feature>
<evidence type="ECO:0000313" key="2">
    <source>
        <dbReference type="EMBL" id="KGN33961.1"/>
    </source>
</evidence>
<dbReference type="RefSeq" id="WP_035913403.1">
    <property type="nucleotide sequence ID" value="NZ_AVPJ01000003.1"/>
</dbReference>